<accession>A0A6D2KP85</accession>
<organism evidence="1 2">
    <name type="scientific">Microthlaspi erraticum</name>
    <dbReference type="NCBI Taxonomy" id="1685480"/>
    <lineage>
        <taxon>Eukaryota</taxon>
        <taxon>Viridiplantae</taxon>
        <taxon>Streptophyta</taxon>
        <taxon>Embryophyta</taxon>
        <taxon>Tracheophyta</taxon>
        <taxon>Spermatophyta</taxon>
        <taxon>Magnoliopsida</taxon>
        <taxon>eudicotyledons</taxon>
        <taxon>Gunneridae</taxon>
        <taxon>Pentapetalae</taxon>
        <taxon>rosids</taxon>
        <taxon>malvids</taxon>
        <taxon>Brassicales</taxon>
        <taxon>Brassicaceae</taxon>
        <taxon>Coluteocarpeae</taxon>
        <taxon>Microthlaspi</taxon>
    </lineage>
</organism>
<reference evidence="1" key="1">
    <citation type="submission" date="2020-01" db="EMBL/GenBank/DDBJ databases">
        <authorList>
            <person name="Mishra B."/>
        </authorList>
    </citation>
    <scope>NUCLEOTIDE SEQUENCE [LARGE SCALE GENOMIC DNA]</scope>
</reference>
<evidence type="ECO:0000313" key="2">
    <source>
        <dbReference type="Proteomes" id="UP000467841"/>
    </source>
</evidence>
<comment type="caution">
    <text evidence="1">The sequence shown here is derived from an EMBL/GenBank/DDBJ whole genome shotgun (WGS) entry which is preliminary data.</text>
</comment>
<dbReference type="AlphaFoldDB" id="A0A6D2KP85"/>
<dbReference type="EMBL" id="CACVBM020001548">
    <property type="protein sequence ID" value="CAA7053748.1"/>
    <property type="molecule type" value="Genomic_DNA"/>
</dbReference>
<sequence>MNTPPKKEKKQNLNSEFCRKEPRFGIVKRSSLAEAPFSGLVKKRCEFGSTFSEAILNEDIRGSGGESFLKQLIDGYSSDKVPYLFWN</sequence>
<name>A0A6D2KP85_9BRAS</name>
<proteinExistence type="predicted"/>
<keyword evidence="2" id="KW-1185">Reference proteome</keyword>
<dbReference type="Proteomes" id="UP000467841">
    <property type="component" value="Unassembled WGS sequence"/>
</dbReference>
<protein>
    <submittedName>
        <fullName evidence="1">Uncharacterized protein</fullName>
    </submittedName>
</protein>
<evidence type="ECO:0000313" key="1">
    <source>
        <dbReference type="EMBL" id="CAA7053748.1"/>
    </source>
</evidence>
<gene>
    <name evidence="1" type="ORF">MERR_LOCUS40984</name>
</gene>